<accession>A0A166TXM5</accession>
<protein>
    <submittedName>
        <fullName evidence="1">Uncharacterized protein</fullName>
    </submittedName>
</protein>
<keyword evidence="2" id="KW-1185">Reference proteome</keyword>
<gene>
    <name evidence="1" type="ORF">FIBSPDRAFT_850089</name>
</gene>
<dbReference type="AlphaFoldDB" id="A0A166TXM5"/>
<evidence type="ECO:0000313" key="2">
    <source>
        <dbReference type="Proteomes" id="UP000076532"/>
    </source>
</evidence>
<evidence type="ECO:0000313" key="1">
    <source>
        <dbReference type="EMBL" id="KZP31097.1"/>
    </source>
</evidence>
<dbReference type="EMBL" id="KV417491">
    <property type="protein sequence ID" value="KZP31097.1"/>
    <property type="molecule type" value="Genomic_DNA"/>
</dbReference>
<proteinExistence type="predicted"/>
<sequence>MLQMERYTVVFLLDFSTGLEPSNPTSSLHMTCADRPRFAYSYFLSAVSWFGNGKARR</sequence>
<reference evidence="1 2" key="1">
    <citation type="journal article" date="2016" name="Mol. Biol. Evol.">
        <title>Comparative Genomics of Early-Diverging Mushroom-Forming Fungi Provides Insights into the Origins of Lignocellulose Decay Capabilities.</title>
        <authorList>
            <person name="Nagy L.G."/>
            <person name="Riley R."/>
            <person name="Tritt A."/>
            <person name="Adam C."/>
            <person name="Daum C."/>
            <person name="Floudas D."/>
            <person name="Sun H."/>
            <person name="Yadav J.S."/>
            <person name="Pangilinan J."/>
            <person name="Larsson K.H."/>
            <person name="Matsuura K."/>
            <person name="Barry K."/>
            <person name="Labutti K."/>
            <person name="Kuo R."/>
            <person name="Ohm R.A."/>
            <person name="Bhattacharya S.S."/>
            <person name="Shirouzu T."/>
            <person name="Yoshinaga Y."/>
            <person name="Martin F.M."/>
            <person name="Grigoriev I.V."/>
            <person name="Hibbett D.S."/>
        </authorList>
    </citation>
    <scope>NUCLEOTIDE SEQUENCE [LARGE SCALE GENOMIC DNA]</scope>
    <source>
        <strain evidence="1 2">CBS 109695</strain>
    </source>
</reference>
<name>A0A166TXM5_9AGAM</name>
<organism evidence="1 2">
    <name type="scientific">Athelia psychrophila</name>
    <dbReference type="NCBI Taxonomy" id="1759441"/>
    <lineage>
        <taxon>Eukaryota</taxon>
        <taxon>Fungi</taxon>
        <taxon>Dikarya</taxon>
        <taxon>Basidiomycota</taxon>
        <taxon>Agaricomycotina</taxon>
        <taxon>Agaricomycetes</taxon>
        <taxon>Agaricomycetidae</taxon>
        <taxon>Atheliales</taxon>
        <taxon>Atheliaceae</taxon>
        <taxon>Athelia</taxon>
    </lineage>
</organism>
<dbReference type="Proteomes" id="UP000076532">
    <property type="component" value="Unassembled WGS sequence"/>
</dbReference>